<comment type="caution">
    <text evidence="3">The sequence shown here is derived from an EMBL/GenBank/DDBJ whole genome shotgun (WGS) entry which is preliminary data.</text>
</comment>
<keyword evidence="4" id="KW-1185">Reference proteome</keyword>
<proteinExistence type="predicted"/>
<dbReference type="PANTHER" id="PTHR12897">
    <property type="entry name" value="COLON CANCER-ASSOCIATED PROTEIN MIC1"/>
    <property type="match status" value="1"/>
</dbReference>
<name>A0A1G4I1Y0_TRYEQ</name>
<dbReference type="Pfam" id="PF07035">
    <property type="entry name" value="RMC1_C"/>
    <property type="match status" value="1"/>
</dbReference>
<feature type="compositionally biased region" description="Polar residues" evidence="1">
    <location>
        <begin position="510"/>
        <end position="521"/>
    </location>
</feature>
<dbReference type="GeneID" id="92379680"/>
<protein>
    <submittedName>
        <fullName evidence="3">Colon cancer-associated protein Mic1-like, putative</fullName>
    </submittedName>
</protein>
<dbReference type="Proteomes" id="UP000195570">
    <property type="component" value="Unassembled WGS sequence"/>
</dbReference>
<feature type="region of interest" description="Disordered" evidence="1">
    <location>
        <begin position="494"/>
        <end position="524"/>
    </location>
</feature>
<dbReference type="InterPro" id="IPR009755">
    <property type="entry name" value="RMC1_C"/>
</dbReference>
<evidence type="ECO:0000259" key="2">
    <source>
        <dbReference type="Pfam" id="PF07035"/>
    </source>
</evidence>
<evidence type="ECO:0000313" key="3">
    <source>
        <dbReference type="EMBL" id="SCU65642.1"/>
    </source>
</evidence>
<dbReference type="AlphaFoldDB" id="A0A1G4I1Y0"/>
<accession>A0A1G4I1Y0</accession>
<evidence type="ECO:0000256" key="1">
    <source>
        <dbReference type="SAM" id="MobiDB-lite"/>
    </source>
</evidence>
<feature type="domain" description="Mic1" evidence="2">
    <location>
        <begin position="885"/>
        <end position="949"/>
    </location>
</feature>
<dbReference type="PANTHER" id="PTHR12897:SF4">
    <property type="entry name" value="REGULATOR OF MON1-CCZ1 COMPLEX"/>
    <property type="match status" value="1"/>
</dbReference>
<dbReference type="VEuPathDB" id="TriTrypDB:TEOVI_000574000"/>
<feature type="region of interest" description="Disordered" evidence="1">
    <location>
        <begin position="990"/>
        <end position="1010"/>
    </location>
</feature>
<evidence type="ECO:0000313" key="4">
    <source>
        <dbReference type="Proteomes" id="UP000195570"/>
    </source>
</evidence>
<dbReference type="GO" id="GO:0005765">
    <property type="term" value="C:lysosomal membrane"/>
    <property type="evidence" value="ECO:0007669"/>
    <property type="project" value="TreeGrafter"/>
</dbReference>
<dbReference type="GO" id="GO:0031902">
    <property type="term" value="C:late endosome membrane"/>
    <property type="evidence" value="ECO:0007669"/>
    <property type="project" value="TreeGrafter"/>
</dbReference>
<reference evidence="3" key="1">
    <citation type="submission" date="2016-09" db="EMBL/GenBank/DDBJ databases">
        <authorList>
            <person name="Hebert L."/>
            <person name="Moumen B."/>
        </authorList>
    </citation>
    <scope>NUCLEOTIDE SEQUENCE [LARGE SCALE GENOMIC DNA]</scope>
    <source>
        <strain evidence="3">OVI</strain>
    </source>
</reference>
<organism evidence="3 4">
    <name type="scientific">Trypanosoma equiperdum</name>
    <dbReference type="NCBI Taxonomy" id="5694"/>
    <lineage>
        <taxon>Eukaryota</taxon>
        <taxon>Discoba</taxon>
        <taxon>Euglenozoa</taxon>
        <taxon>Kinetoplastea</taxon>
        <taxon>Metakinetoplastina</taxon>
        <taxon>Trypanosomatida</taxon>
        <taxon>Trypanosomatidae</taxon>
        <taxon>Trypanosoma</taxon>
    </lineage>
</organism>
<dbReference type="GO" id="GO:0010506">
    <property type="term" value="P:regulation of autophagy"/>
    <property type="evidence" value="ECO:0007669"/>
    <property type="project" value="InterPro"/>
</dbReference>
<sequence length="1069" mass="118423">MSYNASTTPPFVVFQKPIFRFKTHGGPVGVREGKTSASGTAANGCKNGGSVEGAPNIVVSRIYIDEVANDVVIFSDNSREVCFYQLLLHEEEEEGAADRIETSLDQPGDQKHQQQRFTEEEKWLRHHPMLCGDAVSFRIVPKSSDDQSVIHHAKRCPIPVCSNATGPAHLIAVSLNTDAVFFFLCHLQMQGENKWENSLIATYQCKPRNLRFRKGFYPVCAFYWVENVWGDRGDNGSQAPYRGLLLTPFTASDPHRQQRCATKSSESATPSTRRILCITSISIDLLGIPYGAKSAENKDGWVLLCRYTTHTDYWHYCPAAMAILSINMLKPWHVKVFELQGEQGLRRLPSLRLEENFLAAEGERETTASSLLPAAACMNAPPVRYPVVLLALYQQLFVCSLSRRSSGVTLFRYVPSADDGKSGGVSSFTMHAVLRTDFQLHMRREPIALQVIDNLVVLHAPRLGVSTAFDILHCEEDWEEDANHDCSWHTNASGARGSVGESEMQRRSGVISSDTISSGEGNDQAGRRMFTQSSWFSWLANRVRNSCVRKGRICMCDDASGAEVAIPVMQPLLSAALSLHPGERVDKFNPISCEDNEIYNLDFVSGALPLLLNRRSGAVCLVGVNPFALAAVMSQPCQRVQFYLNRMYCAGKAVHSLVYDMLLRRKHLSAVGRTFELITAHHAAHHHLRAPCGIKGPRTSTSTLHEATVRGTPGRDTYSLIPQQEFSRTALLTGNLTALCHWLPEEDTDGPLPYCPPWRCRSSLTIQDILAACTSSHASTHRRDVSLLEESIGQVGLERDVFTPLVDSAMRHMREGTQTYAGDAMDAGSLASTSGSASAHLCFCRYLFYALLEYARCVVGTGVTLIGGLQQDLMRLFPYVADGCGPLRHFLRSTVITDQLPMALLFLDMGEEWWQMGMDTLVRLRADDKIVEVLLQEKRLVEAAKYLYSVVSHSQQGLGPTERLIHARLMGDIFRSSLKIVEEEEEESTLRINGTNPHAKDGQCGGGNGNVVAGRGRRGRKAIEFMAVYEIIIGCLLRQPHFDEAVPQQLVPATAKYRQLLAEGGVNAV</sequence>
<gene>
    <name evidence="3" type="ORF">TEOVI_000574000</name>
</gene>
<dbReference type="GO" id="GO:0035658">
    <property type="term" value="C:Mon1-Ccz1 complex"/>
    <property type="evidence" value="ECO:0007669"/>
    <property type="project" value="InterPro"/>
</dbReference>
<dbReference type="EMBL" id="CZPT02000356">
    <property type="protein sequence ID" value="SCU65642.1"/>
    <property type="molecule type" value="Genomic_DNA"/>
</dbReference>
<dbReference type="RefSeq" id="XP_067077209.1">
    <property type="nucleotide sequence ID" value="XM_067221108.1"/>
</dbReference>
<dbReference type="InterPro" id="IPR040371">
    <property type="entry name" value="RMC1"/>
</dbReference>